<reference evidence="2" key="1">
    <citation type="journal article" date="2019" name="Int. J. Syst. Evol. Microbiol.">
        <title>The Global Catalogue of Microorganisms (GCM) 10K type strain sequencing project: providing services to taxonomists for standard genome sequencing and annotation.</title>
        <authorList>
            <consortium name="The Broad Institute Genomics Platform"/>
            <consortium name="The Broad Institute Genome Sequencing Center for Infectious Disease"/>
            <person name="Wu L."/>
            <person name="Ma J."/>
        </authorList>
    </citation>
    <scope>NUCLEOTIDE SEQUENCE [LARGE SCALE GENOMIC DNA]</scope>
    <source>
        <strain evidence="2">CGMCC 1.15461</strain>
    </source>
</reference>
<name>A0ABQ1JV65_9FLAO</name>
<gene>
    <name evidence="1" type="ORF">GCM10007424_17620</name>
</gene>
<comment type="caution">
    <text evidence="1">The sequence shown here is derived from an EMBL/GenBank/DDBJ whole genome shotgun (WGS) entry which is preliminary data.</text>
</comment>
<evidence type="ECO:0000313" key="2">
    <source>
        <dbReference type="Proteomes" id="UP000615760"/>
    </source>
</evidence>
<dbReference type="Proteomes" id="UP000615760">
    <property type="component" value="Unassembled WGS sequence"/>
</dbReference>
<evidence type="ECO:0008006" key="3">
    <source>
        <dbReference type="Google" id="ProtNLM"/>
    </source>
</evidence>
<organism evidence="1 2">
    <name type="scientific">Flavobacterium suaedae</name>
    <dbReference type="NCBI Taxonomy" id="1767027"/>
    <lineage>
        <taxon>Bacteria</taxon>
        <taxon>Pseudomonadati</taxon>
        <taxon>Bacteroidota</taxon>
        <taxon>Flavobacteriia</taxon>
        <taxon>Flavobacteriales</taxon>
        <taxon>Flavobacteriaceae</taxon>
        <taxon>Flavobacterium</taxon>
    </lineage>
</organism>
<sequence length="319" mass="35872">MGIKNSIWAILFISVSGIAQTDTISNAYYKEFKNMLSVQAFTFNAFNNFTLEYKEENTVLDIIPNEKTTVGIAFQYGIIGFSLGFAPKIFDDNRDNENSKMTSFSFNMFPGRFMFNFDLYSQKGVTVQEQGGSSVYLQDFKTFKIGGSTAYFFNKNFSYSASALQNTKQLKSAGSFAPTISYYYTEFNAKNEPLIESEETSFIYTSIGPAYYYNWVINDNFLLSTGGSIGGGIAITSEENTTSRFLVSASVLLAAGYNFEHWYGGLNISAKSFNHGEESNVQMNDAIGHATLFIGYRFDEPAFLKRKREKIEAKVKRLL</sequence>
<protein>
    <recommendedName>
        <fullName evidence="3">DUF4421 domain-containing protein</fullName>
    </recommendedName>
</protein>
<evidence type="ECO:0000313" key="1">
    <source>
        <dbReference type="EMBL" id="GGB78011.1"/>
    </source>
</evidence>
<dbReference type="RefSeq" id="WP_188620909.1">
    <property type="nucleotide sequence ID" value="NZ_BMJE01000004.1"/>
</dbReference>
<proteinExistence type="predicted"/>
<dbReference type="EMBL" id="BMJE01000004">
    <property type="protein sequence ID" value="GGB78011.1"/>
    <property type="molecule type" value="Genomic_DNA"/>
</dbReference>
<accession>A0ABQ1JV65</accession>
<keyword evidence="2" id="KW-1185">Reference proteome</keyword>
<dbReference type="InterPro" id="IPR025535">
    <property type="entry name" value="DUF4421"/>
</dbReference>
<dbReference type="Pfam" id="PF14391">
    <property type="entry name" value="DUF4421"/>
    <property type="match status" value="1"/>
</dbReference>